<sequence length="151" mass="16848">MGKLGILGNASNEKRNQRIIRLRNAFNDEQINTVQQAAKLTGYTVKTVSQWAYDGDIPLLDKETGATIVPRTAKNQRNIDPKKQIEHINYLSMIYNKQEAITVAACAQKMGYPEETIISWAKAGDVPVLYGSAQPNRTVVPFNDTNTPAWL</sequence>
<organism evidence="1 2">
    <name type="scientific">Ligilactobacillus pobuzihii</name>
    <dbReference type="NCBI Taxonomy" id="449659"/>
    <lineage>
        <taxon>Bacteria</taxon>
        <taxon>Bacillati</taxon>
        <taxon>Bacillota</taxon>
        <taxon>Bacilli</taxon>
        <taxon>Lactobacillales</taxon>
        <taxon>Lactobacillaceae</taxon>
        <taxon>Ligilactobacillus</taxon>
    </lineage>
</organism>
<protein>
    <submittedName>
        <fullName evidence="1">Uncharacterized protein</fullName>
    </submittedName>
</protein>
<comment type="caution">
    <text evidence="1">The sequence shown here is derived from an EMBL/GenBank/DDBJ whole genome shotgun (WGS) entry which is preliminary data.</text>
</comment>
<accession>A0A0R2LL32</accession>
<name>A0A0R2LL32_9LACO</name>
<dbReference type="PATRIC" id="fig|449659.4.peg.1779"/>
<reference evidence="1 2" key="1">
    <citation type="journal article" date="2015" name="Genome Announc.">
        <title>Expanding the biotechnology potential of lactobacilli through comparative genomics of 213 strains and associated genera.</title>
        <authorList>
            <person name="Sun Z."/>
            <person name="Harris H.M."/>
            <person name="McCann A."/>
            <person name="Guo C."/>
            <person name="Argimon S."/>
            <person name="Zhang W."/>
            <person name="Yang X."/>
            <person name="Jeffery I.B."/>
            <person name="Cooney J.C."/>
            <person name="Kagawa T.F."/>
            <person name="Liu W."/>
            <person name="Song Y."/>
            <person name="Salvetti E."/>
            <person name="Wrobel A."/>
            <person name="Rasinkangas P."/>
            <person name="Parkhill J."/>
            <person name="Rea M.C."/>
            <person name="O'Sullivan O."/>
            <person name="Ritari J."/>
            <person name="Douillard F.P."/>
            <person name="Paul Ross R."/>
            <person name="Yang R."/>
            <person name="Briner A.E."/>
            <person name="Felis G.E."/>
            <person name="de Vos W.M."/>
            <person name="Barrangou R."/>
            <person name="Klaenhammer T.R."/>
            <person name="Caufield P.W."/>
            <person name="Cui Y."/>
            <person name="Zhang H."/>
            <person name="O'Toole P.W."/>
        </authorList>
    </citation>
    <scope>NUCLEOTIDE SEQUENCE [LARGE SCALE GENOMIC DNA]</scope>
    <source>
        <strain evidence="1 2">NBRC 103219</strain>
    </source>
</reference>
<gene>
    <name evidence="1" type="ORF">IV66_GL001741</name>
</gene>
<keyword evidence="2" id="KW-1185">Reference proteome</keyword>
<dbReference type="AlphaFoldDB" id="A0A0R2LL32"/>
<proteinExistence type="predicted"/>
<dbReference type="OrthoDB" id="2326439at2"/>
<evidence type="ECO:0000313" key="2">
    <source>
        <dbReference type="Proteomes" id="UP000051886"/>
    </source>
</evidence>
<dbReference type="EMBL" id="JQCN01000004">
    <property type="protein sequence ID" value="KRO02071.1"/>
    <property type="molecule type" value="Genomic_DNA"/>
</dbReference>
<dbReference type="Proteomes" id="UP000051886">
    <property type="component" value="Unassembled WGS sequence"/>
</dbReference>
<dbReference type="RefSeq" id="WP_017867395.1">
    <property type="nucleotide sequence ID" value="NZ_BJYB01000010.1"/>
</dbReference>
<evidence type="ECO:0000313" key="1">
    <source>
        <dbReference type="EMBL" id="KRO02071.1"/>
    </source>
</evidence>